<dbReference type="AlphaFoldDB" id="A0A176JVG8"/>
<dbReference type="STRING" id="1453497.AT15_05060"/>
<protein>
    <recommendedName>
        <fullName evidence="10">Chromate transporter</fullName>
    </recommendedName>
</protein>
<evidence type="ECO:0000256" key="5">
    <source>
        <dbReference type="ARBA" id="ARBA00022989"/>
    </source>
</evidence>
<evidence type="ECO:0000313" key="8">
    <source>
        <dbReference type="EMBL" id="OAA27589.1"/>
    </source>
</evidence>
<keyword evidence="9" id="KW-1185">Reference proteome</keyword>
<dbReference type="Proteomes" id="UP000077339">
    <property type="component" value="Unassembled WGS sequence"/>
</dbReference>
<feature type="transmembrane region" description="Helical" evidence="7">
    <location>
        <begin position="51"/>
        <end position="72"/>
    </location>
</feature>
<feature type="transmembrane region" description="Helical" evidence="7">
    <location>
        <begin position="145"/>
        <end position="177"/>
    </location>
</feature>
<organism evidence="8 9">
    <name type="scientific">Kosmotoga arenicorallina S304</name>
    <dbReference type="NCBI Taxonomy" id="1453497"/>
    <lineage>
        <taxon>Bacteria</taxon>
        <taxon>Thermotogati</taxon>
        <taxon>Thermotogota</taxon>
        <taxon>Thermotogae</taxon>
        <taxon>Kosmotogales</taxon>
        <taxon>Kosmotogaceae</taxon>
        <taxon>Kosmotoga</taxon>
    </lineage>
</organism>
<feature type="transmembrane region" description="Helical" evidence="7">
    <location>
        <begin position="79"/>
        <end position="104"/>
    </location>
</feature>
<evidence type="ECO:0008006" key="10">
    <source>
        <dbReference type="Google" id="ProtNLM"/>
    </source>
</evidence>
<dbReference type="OrthoDB" id="9788907at2"/>
<sequence>MDARETGKLFRLFSIFATISAITIGGGYAMIPVIREYLVKRYAIVSDDEFLGAVARAQSVPGAIAVNVSLILGNNIARLPGAIVSLIGVIVPPFFIMILVGVVFSNIVNIPILSSFLQGVRASITAILVYLSYSLILSKLKKMKILVSLFLVTLLVIILKLPLFWTVLVATAIVYIVQGDKK</sequence>
<evidence type="ECO:0000256" key="6">
    <source>
        <dbReference type="ARBA" id="ARBA00023136"/>
    </source>
</evidence>
<proteinExistence type="inferred from homology"/>
<reference evidence="8 9" key="1">
    <citation type="submission" date="2014-02" db="EMBL/GenBank/DDBJ databases">
        <title>Kosmotoga genome sequencing.</title>
        <authorList>
            <person name="Pollo S.M."/>
            <person name="Charchuk R."/>
            <person name="Nesbo C.L."/>
        </authorList>
    </citation>
    <scope>NUCLEOTIDE SEQUENCE [LARGE SCALE GENOMIC DNA]</scope>
    <source>
        <strain evidence="8 9">S304</strain>
    </source>
</reference>
<comment type="subcellular location">
    <subcellularLocation>
        <location evidence="1">Cell membrane</location>
        <topology evidence="1">Multi-pass membrane protein</topology>
    </subcellularLocation>
</comment>
<evidence type="ECO:0000256" key="4">
    <source>
        <dbReference type="ARBA" id="ARBA00022692"/>
    </source>
</evidence>
<keyword evidence="6 7" id="KW-0472">Membrane</keyword>
<accession>A0A176JVG8</accession>
<keyword evidence="3" id="KW-1003">Cell membrane</keyword>
<gene>
    <name evidence="8" type="ORF">AT15_05060</name>
</gene>
<dbReference type="PATRIC" id="fig|1453497.3.peg.1005"/>
<dbReference type="Pfam" id="PF02417">
    <property type="entry name" value="Chromate_transp"/>
    <property type="match status" value="1"/>
</dbReference>
<evidence type="ECO:0000313" key="9">
    <source>
        <dbReference type="Proteomes" id="UP000077339"/>
    </source>
</evidence>
<name>A0A176JVG8_9BACT</name>
<evidence type="ECO:0000256" key="7">
    <source>
        <dbReference type="SAM" id="Phobius"/>
    </source>
</evidence>
<dbReference type="InterPro" id="IPR003370">
    <property type="entry name" value="Chromate_transpt"/>
</dbReference>
<keyword evidence="5 7" id="KW-1133">Transmembrane helix</keyword>
<feature type="transmembrane region" description="Helical" evidence="7">
    <location>
        <begin position="12"/>
        <end position="31"/>
    </location>
</feature>
<dbReference type="InterPro" id="IPR052518">
    <property type="entry name" value="CHR_Transporter"/>
</dbReference>
<feature type="transmembrane region" description="Helical" evidence="7">
    <location>
        <begin position="110"/>
        <end position="133"/>
    </location>
</feature>
<dbReference type="PANTHER" id="PTHR43663">
    <property type="entry name" value="CHROMATE TRANSPORT PROTEIN-RELATED"/>
    <property type="match status" value="1"/>
</dbReference>
<dbReference type="RefSeq" id="WP_068348916.1">
    <property type="nucleotide sequence ID" value="NZ_JFHK01000026.1"/>
</dbReference>
<dbReference type="GO" id="GO:0015109">
    <property type="term" value="F:chromate transmembrane transporter activity"/>
    <property type="evidence" value="ECO:0007669"/>
    <property type="project" value="InterPro"/>
</dbReference>
<evidence type="ECO:0000256" key="3">
    <source>
        <dbReference type="ARBA" id="ARBA00022475"/>
    </source>
</evidence>
<evidence type="ECO:0000256" key="1">
    <source>
        <dbReference type="ARBA" id="ARBA00004651"/>
    </source>
</evidence>
<dbReference type="EMBL" id="JFHK01000026">
    <property type="protein sequence ID" value="OAA27589.1"/>
    <property type="molecule type" value="Genomic_DNA"/>
</dbReference>
<keyword evidence="4 7" id="KW-0812">Transmembrane</keyword>
<comment type="similarity">
    <text evidence="2">Belongs to the chromate ion transporter (CHR) (TC 2.A.51) family.</text>
</comment>
<dbReference type="GO" id="GO:0005886">
    <property type="term" value="C:plasma membrane"/>
    <property type="evidence" value="ECO:0007669"/>
    <property type="project" value="UniProtKB-SubCell"/>
</dbReference>
<comment type="caution">
    <text evidence="8">The sequence shown here is derived from an EMBL/GenBank/DDBJ whole genome shotgun (WGS) entry which is preliminary data.</text>
</comment>
<dbReference type="PANTHER" id="PTHR43663:SF2">
    <property type="entry name" value="CHROMATE TRANSPORT PROTEIN-RELATED"/>
    <property type="match status" value="1"/>
</dbReference>
<evidence type="ECO:0000256" key="2">
    <source>
        <dbReference type="ARBA" id="ARBA00005262"/>
    </source>
</evidence>